<evidence type="ECO:0000259" key="8">
    <source>
        <dbReference type="Pfam" id="PF02223"/>
    </source>
</evidence>
<dbReference type="GO" id="GO:0005634">
    <property type="term" value="C:nucleus"/>
    <property type="evidence" value="ECO:0007669"/>
    <property type="project" value="TreeGrafter"/>
</dbReference>
<evidence type="ECO:0000256" key="1">
    <source>
        <dbReference type="ARBA" id="ARBA00009776"/>
    </source>
</evidence>
<evidence type="ECO:0000313" key="10">
    <source>
        <dbReference type="Proteomes" id="UP000274756"/>
    </source>
</evidence>
<dbReference type="InterPro" id="IPR027417">
    <property type="entry name" value="P-loop_NTPase"/>
</dbReference>
<keyword evidence="10" id="KW-1185">Reference proteome</keyword>
<proteinExistence type="inferred from homology"/>
<dbReference type="Pfam" id="PF02223">
    <property type="entry name" value="Thymidylate_kin"/>
    <property type="match status" value="1"/>
</dbReference>
<gene>
    <name evidence="9" type="ORF">DME_LOCUS5514</name>
</gene>
<dbReference type="GO" id="GO:0006227">
    <property type="term" value="P:dUDP biosynthetic process"/>
    <property type="evidence" value="ECO:0007669"/>
    <property type="project" value="TreeGrafter"/>
</dbReference>
<dbReference type="AlphaFoldDB" id="A0A3P7QHC9"/>
<evidence type="ECO:0000313" key="9">
    <source>
        <dbReference type="EMBL" id="VDN55541.1"/>
    </source>
</evidence>
<keyword evidence="7" id="KW-0067">ATP-binding</keyword>
<dbReference type="GO" id="GO:0006233">
    <property type="term" value="P:dTDP biosynthetic process"/>
    <property type="evidence" value="ECO:0007669"/>
    <property type="project" value="InterPro"/>
</dbReference>
<evidence type="ECO:0000256" key="7">
    <source>
        <dbReference type="ARBA" id="ARBA00022840"/>
    </source>
</evidence>
<reference evidence="9 10" key="1">
    <citation type="submission" date="2018-11" db="EMBL/GenBank/DDBJ databases">
        <authorList>
            <consortium name="Pathogen Informatics"/>
        </authorList>
    </citation>
    <scope>NUCLEOTIDE SEQUENCE [LARGE SCALE GENOMIC DNA]</scope>
</reference>
<dbReference type="SUPFAM" id="SSF52540">
    <property type="entry name" value="P-loop containing nucleoside triphosphate hydrolases"/>
    <property type="match status" value="1"/>
</dbReference>
<dbReference type="CDD" id="cd01672">
    <property type="entry name" value="TMPK"/>
    <property type="match status" value="1"/>
</dbReference>
<dbReference type="PANTHER" id="PTHR10344:SF1">
    <property type="entry name" value="THYMIDYLATE KINASE"/>
    <property type="match status" value="1"/>
</dbReference>
<dbReference type="InterPro" id="IPR018094">
    <property type="entry name" value="Thymidylate_kinase"/>
</dbReference>
<name>A0A3P7QHC9_DRAME</name>
<dbReference type="GO" id="GO:0006235">
    <property type="term" value="P:dTTP biosynthetic process"/>
    <property type="evidence" value="ECO:0007669"/>
    <property type="project" value="TreeGrafter"/>
</dbReference>
<dbReference type="PANTHER" id="PTHR10344">
    <property type="entry name" value="THYMIDYLATE KINASE"/>
    <property type="match status" value="1"/>
</dbReference>
<evidence type="ECO:0000256" key="5">
    <source>
        <dbReference type="ARBA" id="ARBA00022741"/>
    </source>
</evidence>
<evidence type="ECO:0000256" key="4">
    <source>
        <dbReference type="ARBA" id="ARBA00022727"/>
    </source>
</evidence>
<evidence type="ECO:0000256" key="6">
    <source>
        <dbReference type="ARBA" id="ARBA00022777"/>
    </source>
</evidence>
<organism evidence="9 10">
    <name type="scientific">Dracunculus medinensis</name>
    <name type="common">Guinea worm</name>
    <dbReference type="NCBI Taxonomy" id="318479"/>
    <lineage>
        <taxon>Eukaryota</taxon>
        <taxon>Metazoa</taxon>
        <taxon>Ecdysozoa</taxon>
        <taxon>Nematoda</taxon>
        <taxon>Chromadorea</taxon>
        <taxon>Rhabditida</taxon>
        <taxon>Spirurina</taxon>
        <taxon>Dracunculoidea</taxon>
        <taxon>Dracunculidae</taxon>
        <taxon>Dracunculus</taxon>
    </lineage>
</organism>
<dbReference type="EC" id="2.7.4.9" evidence="2"/>
<dbReference type="GO" id="GO:0005829">
    <property type="term" value="C:cytosol"/>
    <property type="evidence" value="ECO:0007669"/>
    <property type="project" value="TreeGrafter"/>
</dbReference>
<evidence type="ECO:0000256" key="2">
    <source>
        <dbReference type="ARBA" id="ARBA00012980"/>
    </source>
</evidence>
<sequence length="188" mass="22013">MMKGRGALIVFEGCDCSGKSSQAKKILEKMFENGFKAEIINFPDRSTDLGKFIDRYLKKEVEMEAREAHLVFSANRHAVFDKMKRKLENGVHLIVDRYAYSGIAYTMAKKTFNMDITWAKLHDSGLLKPDCVIFFDVAFREAEKRDGFGHERFETYEMQNKVYKTMKILQNEEKNLWKVRNFGFTVMF</sequence>
<protein>
    <recommendedName>
        <fullName evidence="2">dTMP kinase</fullName>
        <ecNumber evidence="2">2.7.4.9</ecNumber>
    </recommendedName>
</protein>
<dbReference type="NCBIfam" id="TIGR00041">
    <property type="entry name" value="DTMP_kinase"/>
    <property type="match status" value="1"/>
</dbReference>
<keyword evidence="4" id="KW-0545">Nucleotide biosynthesis</keyword>
<dbReference type="GO" id="GO:0005524">
    <property type="term" value="F:ATP binding"/>
    <property type="evidence" value="ECO:0007669"/>
    <property type="project" value="UniProtKB-KW"/>
</dbReference>
<keyword evidence="3" id="KW-0808">Transferase</keyword>
<dbReference type="Proteomes" id="UP000274756">
    <property type="component" value="Unassembled WGS sequence"/>
</dbReference>
<feature type="domain" description="Thymidylate kinase-like" evidence="8">
    <location>
        <begin position="11"/>
        <end position="172"/>
    </location>
</feature>
<dbReference type="STRING" id="318479.A0A3P7QHC9"/>
<dbReference type="EMBL" id="UYYG01001152">
    <property type="protein sequence ID" value="VDN55541.1"/>
    <property type="molecule type" value="Genomic_DNA"/>
</dbReference>
<keyword evidence="5" id="KW-0547">Nucleotide-binding</keyword>
<dbReference type="InterPro" id="IPR039430">
    <property type="entry name" value="Thymidylate_kin-like_dom"/>
</dbReference>
<keyword evidence="6" id="KW-0418">Kinase</keyword>
<dbReference type="GO" id="GO:0004798">
    <property type="term" value="F:dTMP kinase activity"/>
    <property type="evidence" value="ECO:0007669"/>
    <property type="project" value="UniProtKB-EC"/>
</dbReference>
<dbReference type="Gene3D" id="3.40.50.300">
    <property type="entry name" value="P-loop containing nucleotide triphosphate hydrolases"/>
    <property type="match status" value="1"/>
</dbReference>
<accession>A0A3P7QHC9</accession>
<dbReference type="GO" id="GO:0004550">
    <property type="term" value="F:nucleoside diphosphate kinase activity"/>
    <property type="evidence" value="ECO:0007669"/>
    <property type="project" value="TreeGrafter"/>
</dbReference>
<dbReference type="GO" id="GO:0005739">
    <property type="term" value="C:mitochondrion"/>
    <property type="evidence" value="ECO:0007669"/>
    <property type="project" value="TreeGrafter"/>
</dbReference>
<evidence type="ECO:0000256" key="3">
    <source>
        <dbReference type="ARBA" id="ARBA00022679"/>
    </source>
</evidence>
<dbReference type="OrthoDB" id="425602at2759"/>
<comment type="similarity">
    <text evidence="1">Belongs to the thymidylate kinase family.</text>
</comment>